<reference evidence="3 4" key="1">
    <citation type="submission" date="2016-07" db="EMBL/GenBank/DDBJ databases">
        <title>Pervasive Adenine N6-methylation of Active Genes in Fungi.</title>
        <authorList>
            <consortium name="DOE Joint Genome Institute"/>
            <person name="Mondo S.J."/>
            <person name="Dannebaum R.O."/>
            <person name="Kuo R.C."/>
            <person name="Labutti K."/>
            <person name="Haridas S."/>
            <person name="Kuo A."/>
            <person name="Salamov A."/>
            <person name="Ahrendt S.R."/>
            <person name="Lipzen A."/>
            <person name="Sullivan W."/>
            <person name="Andreopoulos W.B."/>
            <person name="Clum A."/>
            <person name="Lindquist E."/>
            <person name="Daum C."/>
            <person name="Ramamoorthy G.K."/>
            <person name="Gryganskyi A."/>
            <person name="Culley D."/>
            <person name="Magnuson J.K."/>
            <person name="James T.Y."/>
            <person name="O'Malley M.A."/>
            <person name="Stajich J.E."/>
            <person name="Spatafora J.W."/>
            <person name="Visel A."/>
            <person name="Grigoriev I.V."/>
        </authorList>
    </citation>
    <scope>NUCLEOTIDE SEQUENCE [LARGE SCALE GENOMIC DNA]</scope>
    <source>
        <strain evidence="3 4">NRRL 1336</strain>
    </source>
</reference>
<proteinExistence type="predicted"/>
<dbReference type="AlphaFoldDB" id="A0A1X2J029"/>
<evidence type="ECO:0000313" key="3">
    <source>
        <dbReference type="EMBL" id="ORZ25197.1"/>
    </source>
</evidence>
<evidence type="ECO:0000313" key="4">
    <source>
        <dbReference type="Proteomes" id="UP000193560"/>
    </source>
</evidence>
<feature type="transmembrane region" description="Helical" evidence="2">
    <location>
        <begin position="12"/>
        <end position="38"/>
    </location>
</feature>
<comment type="caution">
    <text evidence="3">The sequence shown here is derived from an EMBL/GenBank/DDBJ whole genome shotgun (WGS) entry which is preliminary data.</text>
</comment>
<gene>
    <name evidence="3" type="ORF">BCR42DRAFT_399618</name>
</gene>
<protein>
    <submittedName>
        <fullName evidence="3">Uncharacterized protein</fullName>
    </submittedName>
</protein>
<keyword evidence="2" id="KW-1133">Transmembrane helix</keyword>
<evidence type="ECO:0000256" key="1">
    <source>
        <dbReference type="SAM" id="MobiDB-lite"/>
    </source>
</evidence>
<name>A0A1X2J029_9FUNG</name>
<keyword evidence="2" id="KW-0812">Transmembrane</keyword>
<keyword evidence="4" id="KW-1185">Reference proteome</keyword>
<accession>A0A1X2J029</accession>
<dbReference type="OrthoDB" id="2279810at2759"/>
<keyword evidence="2" id="KW-0472">Membrane</keyword>
<dbReference type="Proteomes" id="UP000193560">
    <property type="component" value="Unassembled WGS sequence"/>
</dbReference>
<evidence type="ECO:0000256" key="2">
    <source>
        <dbReference type="SAM" id="Phobius"/>
    </source>
</evidence>
<feature type="region of interest" description="Disordered" evidence="1">
    <location>
        <begin position="48"/>
        <end position="96"/>
    </location>
</feature>
<organism evidence="3 4">
    <name type="scientific">Absidia repens</name>
    <dbReference type="NCBI Taxonomy" id="90262"/>
    <lineage>
        <taxon>Eukaryota</taxon>
        <taxon>Fungi</taxon>
        <taxon>Fungi incertae sedis</taxon>
        <taxon>Mucoromycota</taxon>
        <taxon>Mucoromycotina</taxon>
        <taxon>Mucoromycetes</taxon>
        <taxon>Mucorales</taxon>
        <taxon>Cunninghamellaceae</taxon>
        <taxon>Absidia</taxon>
    </lineage>
</organism>
<sequence length="96" mass="10642">MTQIRESTTLSVWILWLNYGVLILFSFVLFCASFFIIIGTSLSNNNSNYHRTDSNSGSPSHGGSVIDTNSTSDISVGEMQQQETTPLLNKSSCHRH</sequence>
<dbReference type="EMBL" id="MCGE01000001">
    <property type="protein sequence ID" value="ORZ25197.1"/>
    <property type="molecule type" value="Genomic_DNA"/>
</dbReference>